<dbReference type="SUPFAM" id="SSF51011">
    <property type="entry name" value="Glycosyl hydrolase domain"/>
    <property type="match status" value="1"/>
</dbReference>
<evidence type="ECO:0000313" key="6">
    <source>
        <dbReference type="EMBL" id="NGO39840.1"/>
    </source>
</evidence>
<dbReference type="Pfam" id="PF01055">
    <property type="entry name" value="Glyco_hydro_31_2nd"/>
    <property type="match status" value="1"/>
</dbReference>
<evidence type="ECO:0000256" key="3">
    <source>
        <dbReference type="SAM" id="MobiDB-lite"/>
    </source>
</evidence>
<evidence type="ECO:0000313" key="7">
    <source>
        <dbReference type="Proteomes" id="UP000477311"/>
    </source>
</evidence>
<dbReference type="PANTHER" id="PTHR43863:SF2">
    <property type="entry name" value="MALTASE-GLUCOAMYLASE"/>
    <property type="match status" value="1"/>
</dbReference>
<evidence type="ECO:0000256" key="2">
    <source>
        <dbReference type="RuleBase" id="RU361185"/>
    </source>
</evidence>
<dbReference type="Proteomes" id="UP000477311">
    <property type="component" value="Unassembled WGS sequence"/>
</dbReference>
<proteinExistence type="inferred from homology"/>
<dbReference type="Pfam" id="PF21365">
    <property type="entry name" value="Glyco_hydro_31_3rd"/>
    <property type="match status" value="1"/>
</dbReference>
<feature type="region of interest" description="Disordered" evidence="3">
    <location>
        <begin position="36"/>
        <end position="58"/>
    </location>
</feature>
<feature type="compositionally biased region" description="Pro residues" evidence="3">
    <location>
        <begin position="40"/>
        <end position="55"/>
    </location>
</feature>
<dbReference type="Gene3D" id="2.60.40.1760">
    <property type="entry name" value="glycosyl hydrolase (family 31)"/>
    <property type="match status" value="1"/>
</dbReference>
<keyword evidence="7" id="KW-1185">Reference proteome</keyword>
<dbReference type="Gene3D" id="2.60.40.1180">
    <property type="entry name" value="Golgi alpha-mannosidase II"/>
    <property type="match status" value="1"/>
</dbReference>
<feature type="domain" description="Glycoside hydrolase family 31 TIM barrel" evidence="4">
    <location>
        <begin position="300"/>
        <end position="581"/>
    </location>
</feature>
<feature type="domain" description="Glycosyl hydrolase family 31 C-terminal" evidence="5">
    <location>
        <begin position="600"/>
        <end position="686"/>
    </location>
</feature>
<dbReference type="InterPro" id="IPR048395">
    <property type="entry name" value="Glyco_hydro_31_C"/>
</dbReference>
<protein>
    <submittedName>
        <fullName evidence="6">Glycoside hydrolase family 31 protein</fullName>
    </submittedName>
</protein>
<comment type="similarity">
    <text evidence="1 2">Belongs to the glycosyl hydrolase 31 family.</text>
</comment>
<dbReference type="RefSeq" id="WP_165108087.1">
    <property type="nucleotide sequence ID" value="NZ_JAAKYA010000072.1"/>
</dbReference>
<organism evidence="6 7">
    <name type="scientific">Limisphaera ngatamarikiensis</name>
    <dbReference type="NCBI Taxonomy" id="1324935"/>
    <lineage>
        <taxon>Bacteria</taxon>
        <taxon>Pseudomonadati</taxon>
        <taxon>Verrucomicrobiota</taxon>
        <taxon>Verrucomicrobiia</taxon>
        <taxon>Limisphaerales</taxon>
        <taxon>Limisphaeraceae</taxon>
        <taxon>Limisphaera</taxon>
    </lineage>
</organism>
<dbReference type="InterPro" id="IPR051816">
    <property type="entry name" value="Glycosyl_Hydrolase_31"/>
</dbReference>
<dbReference type="SUPFAM" id="SSF74650">
    <property type="entry name" value="Galactose mutarotase-like"/>
    <property type="match status" value="1"/>
</dbReference>
<dbReference type="PANTHER" id="PTHR43863">
    <property type="entry name" value="HYDROLASE, PUTATIVE (AFU_ORTHOLOGUE AFUA_1G03140)-RELATED"/>
    <property type="match status" value="1"/>
</dbReference>
<dbReference type="Gene3D" id="3.20.20.80">
    <property type="entry name" value="Glycosidases"/>
    <property type="match status" value="1"/>
</dbReference>
<dbReference type="GO" id="GO:0005975">
    <property type="term" value="P:carbohydrate metabolic process"/>
    <property type="evidence" value="ECO:0007669"/>
    <property type="project" value="InterPro"/>
</dbReference>
<evidence type="ECO:0000256" key="1">
    <source>
        <dbReference type="ARBA" id="ARBA00007806"/>
    </source>
</evidence>
<comment type="caution">
    <text evidence="6">The sequence shown here is derived from an EMBL/GenBank/DDBJ whole genome shotgun (WGS) entry which is preliminary data.</text>
</comment>
<gene>
    <name evidence="6" type="ORF">G4L39_10610</name>
</gene>
<dbReference type="InterPro" id="IPR000322">
    <property type="entry name" value="Glyco_hydro_31_TIM"/>
</dbReference>
<name>A0A6M1S3E6_9BACT</name>
<dbReference type="InterPro" id="IPR017853">
    <property type="entry name" value="GH"/>
</dbReference>
<dbReference type="InterPro" id="IPR013780">
    <property type="entry name" value="Glyco_hydro_b"/>
</dbReference>
<dbReference type="GO" id="GO:0004553">
    <property type="term" value="F:hydrolase activity, hydrolyzing O-glycosyl compounds"/>
    <property type="evidence" value="ECO:0007669"/>
    <property type="project" value="InterPro"/>
</dbReference>
<dbReference type="AlphaFoldDB" id="A0A6M1S3E6"/>
<dbReference type="GO" id="GO:0030246">
    <property type="term" value="F:carbohydrate binding"/>
    <property type="evidence" value="ECO:0007669"/>
    <property type="project" value="InterPro"/>
</dbReference>
<keyword evidence="2" id="KW-0326">Glycosidase</keyword>
<reference evidence="6 7" key="1">
    <citation type="submission" date="2020-02" db="EMBL/GenBank/DDBJ databases">
        <title>Draft genome sequence of Limisphaera ngatamarikiensis NGM72.4T, a thermophilic Verrucomicrobia grouped in subdivision 3.</title>
        <authorList>
            <person name="Carere C.R."/>
            <person name="Steen J."/>
            <person name="Hugenholtz P."/>
            <person name="Stott M.B."/>
        </authorList>
    </citation>
    <scope>NUCLEOTIDE SEQUENCE [LARGE SCALE GENOMIC DNA]</scope>
    <source>
        <strain evidence="6 7">NGM72.4</strain>
    </source>
</reference>
<dbReference type="CDD" id="cd14752">
    <property type="entry name" value="GH31_N"/>
    <property type="match status" value="1"/>
</dbReference>
<evidence type="ECO:0000259" key="5">
    <source>
        <dbReference type="Pfam" id="PF21365"/>
    </source>
</evidence>
<evidence type="ECO:0000259" key="4">
    <source>
        <dbReference type="Pfam" id="PF01055"/>
    </source>
</evidence>
<dbReference type="EMBL" id="JAAKYA010000072">
    <property type="protein sequence ID" value="NGO39840.1"/>
    <property type="molecule type" value="Genomic_DNA"/>
</dbReference>
<sequence length="733" mass="83351">MKTIRNMAKILQQPGPTGVIIGLFVTLALPVAAQTTIPLEPGPPPGPRPEPPPDQPLATIQLHSPHLRPVHNQRTLTLDRLFYVTARGRVYLPPDLSLSARAGETNHVERTWKAPDDLTIRVRLETEGPHFRLHLEAEPGDEVLGWGLSLDAAPEEYFTGLMERVVDGPQQASWAPGIQAAMNLRGQTVEMILKPTTSVYAPFYLSSRGYALLVRSEWPGFYDFCVSDTNRVHVGFEGPALNLRIYTAPAPADLVKAHALETGPPVLPPRWMFRPWRWRDEHRHRDTYYDGTPVTGPFNSEMMEDILMMRAFGIPCGVYWIDRPWGPGRLGYDDFEIDPKRLPNFAESILWLNEQDIRMVLWIGPFYQGHMATNALKRGWNLPGQPPWRNNWPLVDFTHPAARAYWQEGVAKLLRLGVAGFKLDRAEEDIPETGPWRVHDGRSIRQNRNIYPVLYLQAAYEVARKYRGDDFVLMPRAAYTGSTRYGVFWGGDIGGTQEGLRASIIAAQRSAVMGYPFWGSDTCGYNQQLLEQEVCARWLAFSCFTPIFEVGPTRNVGFWNLPRPPEYDEILIAAWRLYARLHDRLADYGWAAALEAHHTGMPIVRPLFLLDPDAPAAWSNWWTYAYGPDLVVSPVWQKGQRQQEVYLPAGHRWRDAWNPDHTYDGGQTVTVPADLHQIPIFIREGSTLDLGDLNREWADALRIARQRPDLRTLDAEVRLWFESRKASASQSPR</sequence>
<keyword evidence="2 6" id="KW-0378">Hydrolase</keyword>
<dbReference type="InterPro" id="IPR011013">
    <property type="entry name" value="Gal_mutarotase_sf_dom"/>
</dbReference>
<dbReference type="SUPFAM" id="SSF51445">
    <property type="entry name" value="(Trans)glycosidases"/>
    <property type="match status" value="1"/>
</dbReference>
<accession>A0A6M1S3E6</accession>